<keyword evidence="3" id="KW-1185">Reference proteome</keyword>
<evidence type="ECO:0000313" key="2">
    <source>
        <dbReference type="EMBL" id="TEB24379.1"/>
    </source>
</evidence>
<comment type="caution">
    <text evidence="2">The sequence shown here is derived from an EMBL/GenBank/DDBJ whole genome shotgun (WGS) entry which is preliminary data.</text>
</comment>
<gene>
    <name evidence="2" type="ORF">FA13DRAFT_1317082</name>
</gene>
<accession>A0A4Y7SSZ4</accession>
<evidence type="ECO:0000256" key="1">
    <source>
        <dbReference type="SAM" id="MobiDB-lite"/>
    </source>
</evidence>
<dbReference type="Proteomes" id="UP000298030">
    <property type="component" value="Unassembled WGS sequence"/>
</dbReference>
<dbReference type="AlphaFoldDB" id="A0A4Y7SSZ4"/>
<protein>
    <submittedName>
        <fullName evidence="2">Uncharacterized protein</fullName>
    </submittedName>
</protein>
<name>A0A4Y7SSZ4_COPMI</name>
<feature type="region of interest" description="Disordered" evidence="1">
    <location>
        <begin position="1"/>
        <end position="44"/>
    </location>
</feature>
<feature type="compositionally biased region" description="Low complexity" evidence="1">
    <location>
        <begin position="86"/>
        <end position="95"/>
    </location>
</feature>
<evidence type="ECO:0000313" key="3">
    <source>
        <dbReference type="Proteomes" id="UP000298030"/>
    </source>
</evidence>
<proteinExistence type="predicted"/>
<organism evidence="2 3">
    <name type="scientific">Coprinellus micaceus</name>
    <name type="common">Glistening ink-cap mushroom</name>
    <name type="synonym">Coprinus micaceus</name>
    <dbReference type="NCBI Taxonomy" id="71717"/>
    <lineage>
        <taxon>Eukaryota</taxon>
        <taxon>Fungi</taxon>
        <taxon>Dikarya</taxon>
        <taxon>Basidiomycota</taxon>
        <taxon>Agaricomycotina</taxon>
        <taxon>Agaricomycetes</taxon>
        <taxon>Agaricomycetidae</taxon>
        <taxon>Agaricales</taxon>
        <taxon>Agaricineae</taxon>
        <taxon>Psathyrellaceae</taxon>
        <taxon>Coprinellus</taxon>
    </lineage>
</organism>
<sequence>MHPKGHYHTSIRKGKRQPNEILEAKTYVPDGGSRPASTDEVPDQDIHCPGPGNAIPFLGVEHGLRKQVRRPRSAREVLSTHKRNPNRIPGGIIPSSPCPPAILRRMTPSRGPSTTPPPRPKGPLSLTLYAHSRFSHRARSSSNPHLTPRTTPLCTRASLLVDMRISIRQR</sequence>
<feature type="compositionally biased region" description="Basic residues" evidence="1">
    <location>
        <begin position="1"/>
        <end position="16"/>
    </location>
</feature>
<dbReference type="EMBL" id="QPFP01000067">
    <property type="protein sequence ID" value="TEB24379.1"/>
    <property type="molecule type" value="Genomic_DNA"/>
</dbReference>
<feature type="region of interest" description="Disordered" evidence="1">
    <location>
        <begin position="66"/>
        <end position="125"/>
    </location>
</feature>
<reference evidence="2 3" key="1">
    <citation type="journal article" date="2019" name="Nat. Ecol. Evol.">
        <title>Megaphylogeny resolves global patterns of mushroom evolution.</title>
        <authorList>
            <person name="Varga T."/>
            <person name="Krizsan K."/>
            <person name="Foldi C."/>
            <person name="Dima B."/>
            <person name="Sanchez-Garcia M."/>
            <person name="Sanchez-Ramirez S."/>
            <person name="Szollosi G.J."/>
            <person name="Szarkandi J.G."/>
            <person name="Papp V."/>
            <person name="Albert L."/>
            <person name="Andreopoulos W."/>
            <person name="Angelini C."/>
            <person name="Antonin V."/>
            <person name="Barry K.W."/>
            <person name="Bougher N.L."/>
            <person name="Buchanan P."/>
            <person name="Buyck B."/>
            <person name="Bense V."/>
            <person name="Catcheside P."/>
            <person name="Chovatia M."/>
            <person name="Cooper J."/>
            <person name="Damon W."/>
            <person name="Desjardin D."/>
            <person name="Finy P."/>
            <person name="Geml J."/>
            <person name="Haridas S."/>
            <person name="Hughes K."/>
            <person name="Justo A."/>
            <person name="Karasinski D."/>
            <person name="Kautmanova I."/>
            <person name="Kiss B."/>
            <person name="Kocsube S."/>
            <person name="Kotiranta H."/>
            <person name="LaButti K.M."/>
            <person name="Lechner B.E."/>
            <person name="Liimatainen K."/>
            <person name="Lipzen A."/>
            <person name="Lukacs Z."/>
            <person name="Mihaltcheva S."/>
            <person name="Morgado L.N."/>
            <person name="Niskanen T."/>
            <person name="Noordeloos M.E."/>
            <person name="Ohm R.A."/>
            <person name="Ortiz-Santana B."/>
            <person name="Ovrebo C."/>
            <person name="Racz N."/>
            <person name="Riley R."/>
            <person name="Savchenko A."/>
            <person name="Shiryaev A."/>
            <person name="Soop K."/>
            <person name="Spirin V."/>
            <person name="Szebenyi C."/>
            <person name="Tomsovsky M."/>
            <person name="Tulloss R.E."/>
            <person name="Uehling J."/>
            <person name="Grigoriev I.V."/>
            <person name="Vagvolgyi C."/>
            <person name="Papp T."/>
            <person name="Martin F.M."/>
            <person name="Miettinen O."/>
            <person name="Hibbett D.S."/>
            <person name="Nagy L.G."/>
        </authorList>
    </citation>
    <scope>NUCLEOTIDE SEQUENCE [LARGE SCALE GENOMIC DNA]</scope>
    <source>
        <strain evidence="2 3">FP101781</strain>
    </source>
</reference>